<keyword evidence="4" id="KW-1185">Reference proteome</keyword>
<dbReference type="Pfam" id="PF13968">
    <property type="entry name" value="DUF4220"/>
    <property type="match status" value="1"/>
</dbReference>
<dbReference type="Proteomes" id="UP000187203">
    <property type="component" value="Unassembled WGS sequence"/>
</dbReference>
<dbReference type="STRING" id="93759.A0A1R3H6Z7"/>
<dbReference type="OrthoDB" id="960130at2759"/>
<keyword evidence="1" id="KW-0812">Transmembrane</keyword>
<feature type="domain" description="DUF4220" evidence="2">
    <location>
        <begin position="5"/>
        <end position="118"/>
    </location>
</feature>
<organism evidence="3 4">
    <name type="scientific">Corchorus olitorius</name>
    <dbReference type="NCBI Taxonomy" id="93759"/>
    <lineage>
        <taxon>Eukaryota</taxon>
        <taxon>Viridiplantae</taxon>
        <taxon>Streptophyta</taxon>
        <taxon>Embryophyta</taxon>
        <taxon>Tracheophyta</taxon>
        <taxon>Spermatophyta</taxon>
        <taxon>Magnoliopsida</taxon>
        <taxon>eudicotyledons</taxon>
        <taxon>Gunneridae</taxon>
        <taxon>Pentapetalae</taxon>
        <taxon>rosids</taxon>
        <taxon>malvids</taxon>
        <taxon>Malvales</taxon>
        <taxon>Malvaceae</taxon>
        <taxon>Grewioideae</taxon>
        <taxon>Apeibeae</taxon>
        <taxon>Corchorus</taxon>
    </lineage>
</organism>
<gene>
    <name evidence="3" type="ORF">COLO4_30728</name>
</gene>
<keyword evidence="1" id="KW-1133">Transmembrane helix</keyword>
<keyword evidence="1" id="KW-0472">Membrane</keyword>
<feature type="transmembrane region" description="Helical" evidence="1">
    <location>
        <begin position="78"/>
        <end position="95"/>
    </location>
</feature>
<evidence type="ECO:0000259" key="2">
    <source>
        <dbReference type="Pfam" id="PF13968"/>
    </source>
</evidence>
<evidence type="ECO:0000313" key="4">
    <source>
        <dbReference type="Proteomes" id="UP000187203"/>
    </source>
</evidence>
<protein>
    <recommendedName>
        <fullName evidence="2">DUF4220 domain-containing protein</fullName>
    </recommendedName>
</protein>
<dbReference type="InterPro" id="IPR025315">
    <property type="entry name" value="DUF4220"/>
</dbReference>
<comment type="caution">
    <text evidence="3">The sequence shown here is derived from an EMBL/GenBank/DDBJ whole genome shotgun (WGS) entry which is preliminary data.</text>
</comment>
<reference evidence="4" key="1">
    <citation type="submission" date="2013-09" db="EMBL/GenBank/DDBJ databases">
        <title>Corchorus olitorius genome sequencing.</title>
        <authorList>
            <person name="Alam M."/>
            <person name="Haque M.S."/>
            <person name="Islam M.S."/>
            <person name="Emdad E.M."/>
            <person name="Islam M.M."/>
            <person name="Ahmed B."/>
            <person name="Halim A."/>
            <person name="Hossen Q.M.M."/>
            <person name="Hossain M.Z."/>
            <person name="Ahmed R."/>
            <person name="Khan M.M."/>
            <person name="Islam R."/>
            <person name="Rashid M.M."/>
            <person name="Khan S.A."/>
            <person name="Rahman M.S."/>
            <person name="Alam M."/>
            <person name="Yahiya A.S."/>
            <person name="Khan M.S."/>
            <person name="Azam M.S."/>
            <person name="Haque T."/>
            <person name="Lashkar M.Z.H."/>
            <person name="Akhand A.I."/>
            <person name="Morshed G."/>
            <person name="Roy S."/>
            <person name="Uddin K.S."/>
            <person name="Rabeya T."/>
            <person name="Hossain A.S."/>
            <person name="Chowdhury A."/>
            <person name="Snigdha A.R."/>
            <person name="Mortoza M.S."/>
            <person name="Matin S.A."/>
            <person name="Hoque S.M.E."/>
            <person name="Islam M.K."/>
            <person name="Roy D.K."/>
            <person name="Haider R."/>
            <person name="Moosa M.M."/>
            <person name="Elias S.M."/>
            <person name="Hasan A.M."/>
            <person name="Jahan S."/>
            <person name="Shafiuddin M."/>
            <person name="Mahmood N."/>
            <person name="Shommy N.S."/>
        </authorList>
    </citation>
    <scope>NUCLEOTIDE SEQUENCE [LARGE SCALE GENOMIC DNA]</scope>
    <source>
        <strain evidence="4">cv. O-4</strain>
    </source>
</reference>
<feature type="transmembrane region" description="Helical" evidence="1">
    <location>
        <begin position="53"/>
        <end position="72"/>
    </location>
</feature>
<accession>A0A1R3H6Z7</accession>
<evidence type="ECO:0000256" key="1">
    <source>
        <dbReference type="SAM" id="Phobius"/>
    </source>
</evidence>
<evidence type="ECO:0000313" key="3">
    <source>
        <dbReference type="EMBL" id="OMO66137.1"/>
    </source>
</evidence>
<dbReference type="EMBL" id="AWUE01020782">
    <property type="protein sequence ID" value="OMO66137.1"/>
    <property type="molecule type" value="Genomic_DNA"/>
</dbReference>
<name>A0A1R3H6Z7_9ROSI</name>
<proteinExistence type="predicted"/>
<dbReference type="AlphaFoldDB" id="A0A1R3H6Z7"/>
<dbReference type="PANTHER" id="PTHR31325">
    <property type="entry name" value="OS01G0798800 PROTEIN-RELATED"/>
    <property type="match status" value="1"/>
</dbReference>
<sequence>MATAALTTLLKLQISGEIDPLEVFWTHFLLLHLGNSETIAAHFSDEKKLWRRYFLGLIIQFGIACYIFVRFERVTHDALTYIAIPIFIAGVIKCVERIWILRFSGFNQFISSAISGTPPKMSRSQGLGQAEQGPGSKIHGTAQLVKLLP</sequence>